<dbReference type="GO" id="GO:0008270">
    <property type="term" value="F:zinc ion binding"/>
    <property type="evidence" value="ECO:0007669"/>
    <property type="project" value="UniProtKB-KW"/>
</dbReference>
<keyword evidence="2" id="KW-0479">Metal-binding</keyword>
<keyword evidence="5" id="KW-0862">Zinc</keyword>
<dbReference type="EMBL" id="JAUBYV010000002">
    <property type="protein sequence ID" value="KAK2628576.1"/>
    <property type="molecule type" value="Genomic_DNA"/>
</dbReference>
<feature type="compositionally biased region" description="Low complexity" evidence="10">
    <location>
        <begin position="155"/>
        <end position="172"/>
    </location>
</feature>
<dbReference type="SUPFAM" id="SSF57667">
    <property type="entry name" value="beta-beta-alpha zinc fingers"/>
    <property type="match status" value="2"/>
</dbReference>
<keyword evidence="7" id="KW-0804">Transcription</keyword>
<evidence type="ECO:0000259" key="11">
    <source>
        <dbReference type="PROSITE" id="PS50157"/>
    </source>
</evidence>
<sequence>MTSPYHPPQTVTQTFSGGSNYNMMATPPQLQQLQQLQHHNPFGYHGYPGMNPNLVPALVQQNINFIQQRPLPRLMEAEHGGSGIVSYDRATRPGYVDEHHSPSQPVKSETVWSAPTAGPGLKSDHGSSSQQPGQAHVGAFATEVDVLMKAIQAKSQTTQSASSSADSNSPAQRTGATVRASRTECPPSPLREKRIFQGDSSSNSKSSKKRYQCTIEGCNSLFSQKTHLEIHERKHTGLKPYVSAGPSVEISRYQRSSFQTHYRLHTGERPFSCDTCGKPFPSRGNLRAHKITHNKSKLYHCRLDDCCGKEFTTRGNLKAHINKFHKATMNKLTAKFESIEAVGDIPAADRELWEYFADLFKHSNQGIKGRGTNNKVGSGSGSNHTPRSLASSMRGLVANPHPHSSPRSGAGYGMSGPGRGNMAGGVPETRVDNYAPSSGCGTPNSASVGPCYDEAPSDGFEEQRRGQHDLAFGDGMY</sequence>
<gene>
    <name evidence="12" type="ORF">QTJ16_001679</name>
</gene>
<feature type="compositionally biased region" description="Polar residues" evidence="10">
    <location>
        <begin position="435"/>
        <end position="447"/>
    </location>
</feature>
<dbReference type="Proteomes" id="UP001285354">
    <property type="component" value="Unassembled WGS sequence"/>
</dbReference>
<evidence type="ECO:0000256" key="1">
    <source>
        <dbReference type="ARBA" id="ARBA00004123"/>
    </source>
</evidence>
<dbReference type="GO" id="GO:0000981">
    <property type="term" value="F:DNA-binding transcription factor activity, RNA polymerase II-specific"/>
    <property type="evidence" value="ECO:0007669"/>
    <property type="project" value="TreeGrafter"/>
</dbReference>
<evidence type="ECO:0000256" key="3">
    <source>
        <dbReference type="ARBA" id="ARBA00022737"/>
    </source>
</evidence>
<dbReference type="InterPro" id="IPR036236">
    <property type="entry name" value="Znf_C2H2_sf"/>
</dbReference>
<evidence type="ECO:0000256" key="5">
    <source>
        <dbReference type="ARBA" id="ARBA00022833"/>
    </source>
</evidence>
<accession>A0AAD9WGM9</accession>
<feature type="region of interest" description="Disordered" evidence="10">
    <location>
        <begin position="1"/>
        <end position="20"/>
    </location>
</feature>
<evidence type="ECO:0000256" key="7">
    <source>
        <dbReference type="ARBA" id="ARBA00023163"/>
    </source>
</evidence>
<dbReference type="SMART" id="SM00355">
    <property type="entry name" value="ZnF_C2H2"/>
    <property type="match status" value="3"/>
</dbReference>
<dbReference type="PANTHER" id="PTHR19818">
    <property type="entry name" value="ZINC FINGER PROTEIN ZIC AND GLI"/>
    <property type="match status" value="1"/>
</dbReference>
<proteinExistence type="predicted"/>
<evidence type="ECO:0000256" key="8">
    <source>
        <dbReference type="ARBA" id="ARBA00023242"/>
    </source>
</evidence>
<name>A0AAD9WGM9_9HELO</name>
<comment type="caution">
    <text evidence="12">The sequence shown here is derived from an EMBL/GenBank/DDBJ whole genome shotgun (WGS) entry which is preliminary data.</text>
</comment>
<dbReference type="PANTHER" id="PTHR19818:SF139">
    <property type="entry name" value="PAIR-RULE PROTEIN ODD-PAIRED"/>
    <property type="match status" value="1"/>
</dbReference>
<keyword evidence="4 9" id="KW-0863">Zinc-finger</keyword>
<dbReference type="AlphaFoldDB" id="A0AAD9WGM9"/>
<dbReference type="GO" id="GO:0000978">
    <property type="term" value="F:RNA polymerase II cis-regulatory region sequence-specific DNA binding"/>
    <property type="evidence" value="ECO:0007669"/>
    <property type="project" value="TreeGrafter"/>
</dbReference>
<dbReference type="GO" id="GO:0005634">
    <property type="term" value="C:nucleus"/>
    <property type="evidence" value="ECO:0007669"/>
    <property type="project" value="UniProtKB-SubCell"/>
</dbReference>
<feature type="region of interest" description="Disordered" evidence="10">
    <location>
        <begin position="366"/>
        <end position="477"/>
    </location>
</feature>
<feature type="region of interest" description="Disordered" evidence="10">
    <location>
        <begin position="93"/>
        <end position="135"/>
    </location>
</feature>
<feature type="compositionally biased region" description="Polar residues" evidence="10">
    <location>
        <begin position="102"/>
        <end position="113"/>
    </location>
</feature>
<comment type="subcellular location">
    <subcellularLocation>
        <location evidence="1">Nucleus</location>
    </subcellularLocation>
</comment>
<dbReference type="InterPro" id="IPR050329">
    <property type="entry name" value="GLI_C2H2-zinc-finger"/>
</dbReference>
<evidence type="ECO:0000256" key="6">
    <source>
        <dbReference type="ARBA" id="ARBA00023015"/>
    </source>
</evidence>
<dbReference type="Gene3D" id="3.30.160.60">
    <property type="entry name" value="Classic Zinc Finger"/>
    <property type="match status" value="3"/>
</dbReference>
<evidence type="ECO:0000256" key="10">
    <source>
        <dbReference type="SAM" id="MobiDB-lite"/>
    </source>
</evidence>
<reference evidence="12" key="1">
    <citation type="submission" date="2023-06" db="EMBL/GenBank/DDBJ databases">
        <title>Draft genome of Marssonina rosae.</title>
        <authorList>
            <person name="Cheng Q."/>
        </authorList>
    </citation>
    <scope>NUCLEOTIDE SEQUENCE</scope>
    <source>
        <strain evidence="12">R4</strain>
    </source>
</reference>
<protein>
    <recommendedName>
        <fullName evidence="11">C2H2-type domain-containing protein</fullName>
    </recommendedName>
</protein>
<keyword evidence="13" id="KW-1185">Reference proteome</keyword>
<feature type="domain" description="C2H2-type" evidence="11">
    <location>
        <begin position="271"/>
        <end position="298"/>
    </location>
</feature>
<evidence type="ECO:0000313" key="13">
    <source>
        <dbReference type="Proteomes" id="UP001285354"/>
    </source>
</evidence>
<dbReference type="PROSITE" id="PS50157">
    <property type="entry name" value="ZINC_FINGER_C2H2_2"/>
    <property type="match status" value="3"/>
</dbReference>
<dbReference type="Pfam" id="PF00096">
    <property type="entry name" value="zf-C2H2"/>
    <property type="match status" value="2"/>
</dbReference>
<keyword evidence="8" id="KW-0539">Nucleus</keyword>
<evidence type="ECO:0000313" key="12">
    <source>
        <dbReference type="EMBL" id="KAK2628576.1"/>
    </source>
</evidence>
<keyword evidence="6" id="KW-0805">Transcription regulation</keyword>
<dbReference type="PROSITE" id="PS00028">
    <property type="entry name" value="ZINC_FINGER_C2H2_1"/>
    <property type="match status" value="2"/>
</dbReference>
<keyword evidence="3" id="KW-0677">Repeat</keyword>
<feature type="compositionally biased region" description="Polar residues" evidence="10">
    <location>
        <begin position="366"/>
        <end position="391"/>
    </location>
</feature>
<feature type="domain" description="C2H2-type" evidence="11">
    <location>
        <begin position="211"/>
        <end position="240"/>
    </location>
</feature>
<feature type="compositionally biased region" description="Gly residues" evidence="10">
    <location>
        <begin position="410"/>
        <end position="423"/>
    </location>
</feature>
<dbReference type="GO" id="GO:0045944">
    <property type="term" value="P:positive regulation of transcription by RNA polymerase II"/>
    <property type="evidence" value="ECO:0007669"/>
    <property type="project" value="UniProtKB-ARBA"/>
</dbReference>
<feature type="domain" description="C2H2-type" evidence="11">
    <location>
        <begin position="299"/>
        <end position="330"/>
    </location>
</feature>
<feature type="region of interest" description="Disordered" evidence="10">
    <location>
        <begin position="155"/>
        <end position="208"/>
    </location>
</feature>
<dbReference type="FunFam" id="3.30.160.60:FF:001289">
    <property type="entry name" value="Zinc finger protein 574"/>
    <property type="match status" value="1"/>
</dbReference>
<evidence type="ECO:0000256" key="9">
    <source>
        <dbReference type="PROSITE-ProRule" id="PRU00042"/>
    </source>
</evidence>
<evidence type="ECO:0000256" key="4">
    <source>
        <dbReference type="ARBA" id="ARBA00022771"/>
    </source>
</evidence>
<dbReference type="InterPro" id="IPR013087">
    <property type="entry name" value="Znf_C2H2_type"/>
</dbReference>
<evidence type="ECO:0000256" key="2">
    <source>
        <dbReference type="ARBA" id="ARBA00022723"/>
    </source>
</evidence>
<organism evidence="12 13">
    <name type="scientific">Diplocarpon rosae</name>
    <dbReference type="NCBI Taxonomy" id="946125"/>
    <lineage>
        <taxon>Eukaryota</taxon>
        <taxon>Fungi</taxon>
        <taxon>Dikarya</taxon>
        <taxon>Ascomycota</taxon>
        <taxon>Pezizomycotina</taxon>
        <taxon>Leotiomycetes</taxon>
        <taxon>Helotiales</taxon>
        <taxon>Drepanopezizaceae</taxon>
        <taxon>Diplocarpon</taxon>
    </lineage>
</organism>